<evidence type="ECO:0000256" key="1">
    <source>
        <dbReference type="ARBA" id="ARBA00022649"/>
    </source>
</evidence>
<gene>
    <name evidence="2" type="ORF">NP596_11235</name>
</gene>
<dbReference type="InterPro" id="IPR007712">
    <property type="entry name" value="RelE/ParE_toxin"/>
</dbReference>
<dbReference type="Proteomes" id="UP001524586">
    <property type="component" value="Unassembled WGS sequence"/>
</dbReference>
<dbReference type="RefSeq" id="WP_256615449.1">
    <property type="nucleotide sequence ID" value="NZ_JANIBK010000052.1"/>
</dbReference>
<dbReference type="EMBL" id="JANIBK010000052">
    <property type="protein sequence ID" value="MCQ8129030.1"/>
    <property type="molecule type" value="Genomic_DNA"/>
</dbReference>
<organism evidence="2 3">
    <name type="scientific">Methylomonas rivi</name>
    <dbReference type="NCBI Taxonomy" id="2952226"/>
    <lineage>
        <taxon>Bacteria</taxon>
        <taxon>Pseudomonadati</taxon>
        <taxon>Pseudomonadota</taxon>
        <taxon>Gammaproteobacteria</taxon>
        <taxon>Methylococcales</taxon>
        <taxon>Methylococcaceae</taxon>
        <taxon>Methylomonas</taxon>
    </lineage>
</organism>
<keyword evidence="3" id="KW-1185">Reference proteome</keyword>
<proteinExistence type="predicted"/>
<comment type="caution">
    <text evidence="2">The sequence shown here is derived from an EMBL/GenBank/DDBJ whole genome shotgun (WGS) entry which is preliminary data.</text>
</comment>
<evidence type="ECO:0000313" key="3">
    <source>
        <dbReference type="Proteomes" id="UP001524586"/>
    </source>
</evidence>
<dbReference type="InterPro" id="IPR035093">
    <property type="entry name" value="RelE/ParE_toxin_dom_sf"/>
</dbReference>
<evidence type="ECO:0000313" key="2">
    <source>
        <dbReference type="EMBL" id="MCQ8129030.1"/>
    </source>
</evidence>
<dbReference type="Pfam" id="PF05016">
    <property type="entry name" value="ParE_toxin"/>
    <property type="match status" value="1"/>
</dbReference>
<name>A0ABT1U5A4_9GAMM</name>
<protein>
    <submittedName>
        <fullName evidence="2">Type II toxin-antitoxin system RelE/ParE family toxin</fullName>
    </submittedName>
</protein>
<dbReference type="Gene3D" id="3.30.2310.20">
    <property type="entry name" value="RelE-like"/>
    <property type="match status" value="1"/>
</dbReference>
<keyword evidence="1" id="KW-1277">Toxin-antitoxin system</keyword>
<accession>A0ABT1U5A4</accession>
<reference evidence="2 3" key="1">
    <citation type="submission" date="2022-07" db="EMBL/GenBank/DDBJ databases">
        <title>Methylomonas rivi sp. nov., Methylomonas rosea sp. nov., Methylomonas aureus sp. nov. and Methylomonas subterranea sp. nov., four novel methanotrophs isolated from a freshwater creek and the deep terrestrial subsurface.</title>
        <authorList>
            <person name="Abin C."/>
            <person name="Sankaranarayanan K."/>
            <person name="Garner C."/>
            <person name="Sindelar R."/>
            <person name="Kotary K."/>
            <person name="Garner R."/>
            <person name="Barclay S."/>
            <person name="Lawson P."/>
            <person name="Krumholz L."/>
        </authorList>
    </citation>
    <scope>NUCLEOTIDE SEQUENCE [LARGE SCALE GENOMIC DNA]</scope>
    <source>
        <strain evidence="2 3">WSC-6</strain>
    </source>
</reference>
<sequence length="118" mass="13988">MQVRFTDNFLANLDSIENYWLEAGFPANYDRLLEILSAQVVSNLESFPEMGRSFARYEAESAEAKIRIDKLSTLYPKIREYLLEDYLLLYLLTDAVYMLAVKHHKQLSYDFQHLWLNQ</sequence>